<name>A0A0Q3VKR4_9BACI</name>
<gene>
    <name evidence="1" type="ORF">AN957_19325</name>
</gene>
<reference evidence="1 2" key="1">
    <citation type="submission" date="2015-09" db="EMBL/GenBank/DDBJ databases">
        <title>Genome sequencing project for genomic taxonomy and phylogenomics of Bacillus-like bacteria.</title>
        <authorList>
            <person name="Liu B."/>
            <person name="Wang J."/>
            <person name="Zhu Y."/>
            <person name="Liu G."/>
            <person name="Chen Q."/>
            <person name="Chen Z."/>
            <person name="Lan J."/>
            <person name="Che J."/>
            <person name="Ge C."/>
            <person name="Shi H."/>
            <person name="Pan Z."/>
            <person name="Liu X."/>
        </authorList>
    </citation>
    <scope>NUCLEOTIDE SEQUENCE [LARGE SCALE GENOMIC DNA]</scope>
    <source>
        <strain evidence="1 2">FJAT-18043</strain>
    </source>
</reference>
<organism evidence="1 2">
    <name type="scientific">Cytobacillus solani</name>
    <dbReference type="NCBI Taxonomy" id="1637975"/>
    <lineage>
        <taxon>Bacteria</taxon>
        <taxon>Bacillati</taxon>
        <taxon>Bacillota</taxon>
        <taxon>Bacilli</taxon>
        <taxon>Bacillales</taxon>
        <taxon>Bacillaceae</taxon>
        <taxon>Cytobacillus</taxon>
    </lineage>
</organism>
<protein>
    <submittedName>
        <fullName evidence="1">Uncharacterized protein</fullName>
    </submittedName>
</protein>
<dbReference type="EMBL" id="LJIX01000006">
    <property type="protein sequence ID" value="KQL21987.1"/>
    <property type="molecule type" value="Genomic_DNA"/>
</dbReference>
<dbReference type="AlphaFoldDB" id="A0A0Q3VKR4"/>
<evidence type="ECO:0000313" key="2">
    <source>
        <dbReference type="Proteomes" id="UP000050996"/>
    </source>
</evidence>
<sequence length="248" mass="28697">MLTVCYFFIYPSSENHITEKEEEKNIKEETIPIVDGYGGSYLHTIGQKVRQKDWGTFTLQQISPINKTFKISTMVIQLKEIKMIKLSQINEERKEELREFTGLSFAETYELYYKDNLTMAEIYEKEALTKSDIGKEITYFEISYTVENTSSNELQFFSMENVSFNNQINYNVPEKNFIYSGDTLMGTKSVSRIDNKSNEEREGLIGLLIDPDKNIDELTSFSFTTSDILDGDSHKLITKAKTYTITLN</sequence>
<accession>A0A0Q3VKR4</accession>
<dbReference type="Proteomes" id="UP000050996">
    <property type="component" value="Unassembled WGS sequence"/>
</dbReference>
<dbReference type="PATRIC" id="fig|1637975.4.peg.3829"/>
<keyword evidence="2" id="KW-1185">Reference proteome</keyword>
<proteinExistence type="predicted"/>
<evidence type="ECO:0000313" key="1">
    <source>
        <dbReference type="EMBL" id="KQL21987.1"/>
    </source>
</evidence>
<dbReference type="STRING" id="1637975.AN957_19325"/>
<comment type="caution">
    <text evidence="1">The sequence shown here is derived from an EMBL/GenBank/DDBJ whole genome shotgun (WGS) entry which is preliminary data.</text>
</comment>